<dbReference type="Proteomes" id="UP001066276">
    <property type="component" value="Chromosome 3_1"/>
</dbReference>
<protein>
    <submittedName>
        <fullName evidence="2">Uncharacterized protein</fullName>
    </submittedName>
</protein>
<gene>
    <name evidence="2" type="ORF">NDU88_007153</name>
</gene>
<feature type="region of interest" description="Disordered" evidence="1">
    <location>
        <begin position="56"/>
        <end position="89"/>
    </location>
</feature>
<name>A0AAV7UN34_PLEWA</name>
<evidence type="ECO:0000313" key="2">
    <source>
        <dbReference type="EMBL" id="KAJ1190415.1"/>
    </source>
</evidence>
<organism evidence="2 3">
    <name type="scientific">Pleurodeles waltl</name>
    <name type="common">Iberian ribbed newt</name>
    <dbReference type="NCBI Taxonomy" id="8319"/>
    <lineage>
        <taxon>Eukaryota</taxon>
        <taxon>Metazoa</taxon>
        <taxon>Chordata</taxon>
        <taxon>Craniata</taxon>
        <taxon>Vertebrata</taxon>
        <taxon>Euteleostomi</taxon>
        <taxon>Amphibia</taxon>
        <taxon>Batrachia</taxon>
        <taxon>Caudata</taxon>
        <taxon>Salamandroidea</taxon>
        <taxon>Salamandridae</taxon>
        <taxon>Pleurodelinae</taxon>
        <taxon>Pleurodeles</taxon>
    </lineage>
</organism>
<feature type="region of interest" description="Disordered" evidence="1">
    <location>
        <begin position="1"/>
        <end position="35"/>
    </location>
</feature>
<proteinExistence type="predicted"/>
<accession>A0AAV7UN34</accession>
<comment type="caution">
    <text evidence="2">The sequence shown here is derived from an EMBL/GenBank/DDBJ whole genome shotgun (WGS) entry which is preliminary data.</text>
</comment>
<keyword evidence="3" id="KW-1185">Reference proteome</keyword>
<evidence type="ECO:0000313" key="3">
    <source>
        <dbReference type="Proteomes" id="UP001066276"/>
    </source>
</evidence>
<dbReference type="EMBL" id="JANPWB010000005">
    <property type="protein sequence ID" value="KAJ1190415.1"/>
    <property type="molecule type" value="Genomic_DNA"/>
</dbReference>
<dbReference type="AlphaFoldDB" id="A0AAV7UN34"/>
<evidence type="ECO:0000256" key="1">
    <source>
        <dbReference type="SAM" id="MobiDB-lite"/>
    </source>
</evidence>
<sequence length="102" mass="10937">MGRLGPSWIPATGPADQLTRLHPVSPRPLLKPADLPARLEDSGIWGRKDTRCPAAAATPGNASCAHRANGCSAKTRNRKQQGQKQCQKPLPVLQTHTAVCPR</sequence>
<reference evidence="2" key="1">
    <citation type="journal article" date="2022" name="bioRxiv">
        <title>Sequencing and chromosome-scale assembly of the giantPleurodeles waltlgenome.</title>
        <authorList>
            <person name="Brown T."/>
            <person name="Elewa A."/>
            <person name="Iarovenko S."/>
            <person name="Subramanian E."/>
            <person name="Araus A.J."/>
            <person name="Petzold A."/>
            <person name="Susuki M."/>
            <person name="Suzuki K.-i.T."/>
            <person name="Hayashi T."/>
            <person name="Toyoda A."/>
            <person name="Oliveira C."/>
            <person name="Osipova E."/>
            <person name="Leigh N.D."/>
            <person name="Simon A."/>
            <person name="Yun M.H."/>
        </authorList>
    </citation>
    <scope>NUCLEOTIDE SEQUENCE</scope>
    <source>
        <strain evidence="2">20211129_DDA</strain>
        <tissue evidence="2">Liver</tissue>
    </source>
</reference>